<organism evidence="2 3">
    <name type="scientific">Flavobacterium pallidum</name>
    <dbReference type="NCBI Taxonomy" id="2172098"/>
    <lineage>
        <taxon>Bacteria</taxon>
        <taxon>Pseudomonadati</taxon>
        <taxon>Bacteroidota</taxon>
        <taxon>Flavobacteriia</taxon>
        <taxon>Flavobacteriales</taxon>
        <taxon>Flavobacteriaceae</taxon>
        <taxon>Flavobacterium</taxon>
    </lineage>
</organism>
<evidence type="ECO:0000256" key="1">
    <source>
        <dbReference type="SAM" id="SignalP"/>
    </source>
</evidence>
<dbReference type="KEGG" id="fpal:HYN49_04910"/>
<keyword evidence="3" id="KW-1185">Reference proteome</keyword>
<evidence type="ECO:0000313" key="2">
    <source>
        <dbReference type="EMBL" id="AWI25290.1"/>
    </source>
</evidence>
<sequence length="204" mass="23456">MSRKNRFVLLLLCSLFVACTGKSFETEKELRAFINDEDNGYKYTKIIGGTEYSLLYKPTDLLVRQELGDAKPDEKKLQVLRNKYGQYMYFTLSMSLNGKELLSNVAGNKARFGAMVNELAFGMDQKVHVYTKQKDTLAMTDFIYPRMYGMSGSTNILLVYPKDEKFLSEDYLTLAIEDLGFNTGEIKFKIDTKAILDQPYLRFN</sequence>
<feature type="chain" id="PRO_5015738747" description="DUF4840 domain-containing protein" evidence="1">
    <location>
        <begin position="24"/>
        <end position="204"/>
    </location>
</feature>
<dbReference type="EMBL" id="CP029187">
    <property type="protein sequence ID" value="AWI25290.1"/>
    <property type="molecule type" value="Genomic_DNA"/>
</dbReference>
<keyword evidence="1" id="KW-0732">Signal</keyword>
<protein>
    <recommendedName>
        <fullName evidence="4">DUF4840 domain-containing protein</fullName>
    </recommendedName>
</protein>
<dbReference type="RefSeq" id="WP_108903084.1">
    <property type="nucleotide sequence ID" value="NZ_CP029187.1"/>
</dbReference>
<dbReference type="PROSITE" id="PS51257">
    <property type="entry name" value="PROKAR_LIPOPROTEIN"/>
    <property type="match status" value="1"/>
</dbReference>
<name>A0A2S1SFX0_9FLAO</name>
<feature type="signal peptide" evidence="1">
    <location>
        <begin position="1"/>
        <end position="23"/>
    </location>
</feature>
<evidence type="ECO:0008006" key="4">
    <source>
        <dbReference type="Google" id="ProtNLM"/>
    </source>
</evidence>
<dbReference type="AlphaFoldDB" id="A0A2S1SFX0"/>
<reference evidence="2 3" key="1">
    <citation type="submission" date="2018-05" db="EMBL/GenBank/DDBJ databases">
        <title>Genome sequencing of Flavobacterium sp. HYN0049.</title>
        <authorList>
            <person name="Yi H."/>
            <person name="Baek C."/>
        </authorList>
    </citation>
    <scope>NUCLEOTIDE SEQUENCE [LARGE SCALE GENOMIC DNA]</scope>
    <source>
        <strain evidence="2 3">HYN0049</strain>
    </source>
</reference>
<evidence type="ECO:0000313" key="3">
    <source>
        <dbReference type="Proteomes" id="UP000244937"/>
    </source>
</evidence>
<proteinExistence type="predicted"/>
<accession>A0A2S1SFX0</accession>
<dbReference type="Proteomes" id="UP000244937">
    <property type="component" value="Chromosome"/>
</dbReference>
<gene>
    <name evidence="2" type="ORF">HYN49_04910</name>
</gene>
<dbReference type="OrthoDB" id="1431329at2"/>